<dbReference type="NCBIfam" id="TIGR00756">
    <property type="entry name" value="PPR"/>
    <property type="match status" value="5"/>
</dbReference>
<reference evidence="5 6" key="1">
    <citation type="submission" date="2024-01" db="EMBL/GenBank/DDBJ databases">
        <title>The genomes of 5 underutilized Papilionoideae crops provide insights into root nodulation and disease resistance.</title>
        <authorList>
            <person name="Yuan L."/>
        </authorList>
    </citation>
    <scope>NUCLEOTIDE SEQUENCE [LARGE SCALE GENOMIC DNA]</scope>
    <source>
        <strain evidence="5">LY-2023</strain>
        <tissue evidence="5">Leaf</tissue>
    </source>
</reference>
<dbReference type="FunFam" id="1.25.40.10:FF:002974">
    <property type="entry name" value="Uncharacterized protein"/>
    <property type="match status" value="1"/>
</dbReference>
<proteinExistence type="inferred from homology"/>
<dbReference type="Pfam" id="PF14432">
    <property type="entry name" value="DYW_deaminase"/>
    <property type="match status" value="1"/>
</dbReference>
<dbReference type="InterPro" id="IPR046960">
    <property type="entry name" value="PPR_At4g14850-like_plant"/>
</dbReference>
<dbReference type="InterPro" id="IPR032867">
    <property type="entry name" value="DYW_dom"/>
</dbReference>
<dbReference type="PANTHER" id="PTHR47926:SF402">
    <property type="entry name" value="TETRATRICOPEPTIDE-LIKE HELICAL DOMAIN SUPERFAMILY, DYW DOMAIN-CONTAINING PROTEIN"/>
    <property type="match status" value="1"/>
</dbReference>
<dbReference type="Pfam" id="PF20431">
    <property type="entry name" value="E_motif"/>
    <property type="match status" value="1"/>
</dbReference>
<dbReference type="InterPro" id="IPR002885">
    <property type="entry name" value="PPR_rpt"/>
</dbReference>
<dbReference type="GO" id="GO:0009451">
    <property type="term" value="P:RNA modification"/>
    <property type="evidence" value="ECO:0007669"/>
    <property type="project" value="InterPro"/>
</dbReference>
<evidence type="ECO:0000256" key="3">
    <source>
        <dbReference type="PROSITE-ProRule" id="PRU00708"/>
    </source>
</evidence>
<feature type="repeat" description="PPR" evidence="3">
    <location>
        <begin position="114"/>
        <end position="148"/>
    </location>
</feature>
<dbReference type="Pfam" id="PF01535">
    <property type="entry name" value="PPR"/>
    <property type="match status" value="3"/>
</dbReference>
<protein>
    <recommendedName>
        <fullName evidence="4">DYW domain-containing protein</fullName>
    </recommendedName>
</protein>
<accession>A0AAN9I293</accession>
<sequence>MCRLFFCYSYTDVLKTICKIYYVVKEKGKCIQREILHSMAAILKRVIHQIAHVSILNALDSCSTMAELTQHHSLLIRLGLSTNNHAMSRIINFSTKNRNFNYALRVFSTLPNPDTFLYNILIKAFLHSQTPLYSILLYSHMLERSLTPNTFTFPSVTRACNVQQLKQLHAHIVKFGFAEDVFSLNNLIHMYFGFCFLDDARKVFDKMPVRNDVSWTSVISGYSQWGFVDEAFRVFEFIPCKKNSVSWNAMIACFVQSKRFKEAFDLFRRMRVEEVELDKFVAATMISACTGLGALGQGKWMHRYVERSGIELDSKLATTIVDMYCKCGCLEEAFRVFRGLKEKGVSSWNCMIGGLAMHGKGEQAIRLFREMEEAMVVPDSITFVNVLTACAHSGMVKEGWYYFCYMSDVHGIMPAKEHYGCMVDLLARAGRLQEAKKVMDEMPMCPDVGVLGALLGACKIHGNVELGEEVGKRVIELDPGNSGRYVMLANIYASCGKWEEVASVRKLMDDRGVRKEAGFSMIEMEGTVNEFVAGGRAHPLAKAIYAKVDEMLESIRIVGYVPVTDGVLHDLAEEERENPLFYHSEKLAIAYGLLKTKQGETVRITKNLRVCKDCHQASKLISKVYDRDIIIRDRNRFHHFSKGECSCKDYW</sequence>
<evidence type="ECO:0000313" key="5">
    <source>
        <dbReference type="EMBL" id="KAK7264788.1"/>
    </source>
</evidence>
<dbReference type="Gene3D" id="1.25.40.10">
    <property type="entry name" value="Tetratricopeptide repeat domain"/>
    <property type="match status" value="4"/>
</dbReference>
<evidence type="ECO:0000256" key="2">
    <source>
        <dbReference type="ARBA" id="ARBA00022737"/>
    </source>
</evidence>
<comment type="similarity">
    <text evidence="1">Belongs to the PPR family. PCMP-H subfamily.</text>
</comment>
<dbReference type="GO" id="GO:0008270">
    <property type="term" value="F:zinc ion binding"/>
    <property type="evidence" value="ECO:0007669"/>
    <property type="project" value="InterPro"/>
</dbReference>
<dbReference type="Proteomes" id="UP001359559">
    <property type="component" value="Unassembled WGS sequence"/>
</dbReference>
<feature type="domain" description="DYW" evidence="4">
    <location>
        <begin position="559"/>
        <end position="651"/>
    </location>
</feature>
<evidence type="ECO:0000313" key="6">
    <source>
        <dbReference type="Proteomes" id="UP001359559"/>
    </source>
</evidence>
<keyword evidence="2" id="KW-0677">Repeat</keyword>
<name>A0AAN9I293_CLITE</name>
<evidence type="ECO:0000256" key="1">
    <source>
        <dbReference type="ARBA" id="ARBA00006643"/>
    </source>
</evidence>
<dbReference type="EMBL" id="JAYKXN010000008">
    <property type="protein sequence ID" value="KAK7264788.1"/>
    <property type="molecule type" value="Genomic_DNA"/>
</dbReference>
<keyword evidence="6" id="KW-1185">Reference proteome</keyword>
<dbReference type="SUPFAM" id="SSF48452">
    <property type="entry name" value="TPR-like"/>
    <property type="match status" value="1"/>
</dbReference>
<feature type="repeat" description="PPR" evidence="3">
    <location>
        <begin position="344"/>
        <end position="378"/>
    </location>
</feature>
<dbReference type="PROSITE" id="PS51375">
    <property type="entry name" value="PPR"/>
    <property type="match status" value="4"/>
</dbReference>
<organism evidence="5 6">
    <name type="scientific">Clitoria ternatea</name>
    <name type="common">Butterfly pea</name>
    <dbReference type="NCBI Taxonomy" id="43366"/>
    <lineage>
        <taxon>Eukaryota</taxon>
        <taxon>Viridiplantae</taxon>
        <taxon>Streptophyta</taxon>
        <taxon>Embryophyta</taxon>
        <taxon>Tracheophyta</taxon>
        <taxon>Spermatophyta</taxon>
        <taxon>Magnoliopsida</taxon>
        <taxon>eudicotyledons</taxon>
        <taxon>Gunneridae</taxon>
        <taxon>Pentapetalae</taxon>
        <taxon>rosids</taxon>
        <taxon>fabids</taxon>
        <taxon>Fabales</taxon>
        <taxon>Fabaceae</taxon>
        <taxon>Papilionoideae</taxon>
        <taxon>50 kb inversion clade</taxon>
        <taxon>NPAAA clade</taxon>
        <taxon>indigoferoid/millettioid clade</taxon>
        <taxon>Phaseoleae</taxon>
        <taxon>Clitoria</taxon>
    </lineage>
</organism>
<evidence type="ECO:0000259" key="4">
    <source>
        <dbReference type="Pfam" id="PF14432"/>
    </source>
</evidence>
<comment type="caution">
    <text evidence="5">The sequence shown here is derived from an EMBL/GenBank/DDBJ whole genome shotgun (WGS) entry which is preliminary data.</text>
</comment>
<dbReference type="Pfam" id="PF13041">
    <property type="entry name" value="PPR_2"/>
    <property type="match status" value="2"/>
</dbReference>
<dbReference type="FunFam" id="1.25.40.10:FF:000515">
    <property type="entry name" value="Pentatricopeptide repeat-containing protein chloroplastic"/>
    <property type="match status" value="1"/>
</dbReference>
<dbReference type="PANTHER" id="PTHR47926">
    <property type="entry name" value="PENTATRICOPEPTIDE REPEAT-CONTAINING PROTEIN"/>
    <property type="match status" value="1"/>
</dbReference>
<dbReference type="AlphaFoldDB" id="A0AAN9I293"/>
<dbReference type="InterPro" id="IPR046848">
    <property type="entry name" value="E_motif"/>
</dbReference>
<dbReference type="GO" id="GO:0003723">
    <property type="term" value="F:RNA binding"/>
    <property type="evidence" value="ECO:0007669"/>
    <property type="project" value="InterPro"/>
</dbReference>
<dbReference type="InterPro" id="IPR011990">
    <property type="entry name" value="TPR-like_helical_dom_sf"/>
</dbReference>
<feature type="repeat" description="PPR" evidence="3">
    <location>
        <begin position="243"/>
        <end position="277"/>
    </location>
</feature>
<gene>
    <name evidence="5" type="ORF">RJT34_32398</name>
</gene>
<feature type="repeat" description="PPR" evidence="3">
    <location>
        <begin position="313"/>
        <end position="343"/>
    </location>
</feature>